<sequence>MCNSLMSQYLCVLIESNGAKATTGSNHSLRWRVAELTRYLVSCYTINIILIAFGKVLQKTLSRKQLTIKIFTIGLVYPATSFYRA</sequence>
<dbReference type="AlphaFoldDB" id="S4PHY5"/>
<reference evidence="1" key="1">
    <citation type="journal article" date="2013" name="BMC Genomics">
        <title>Unscrambling butterfly oogenesis.</title>
        <authorList>
            <person name="Carter J.M."/>
            <person name="Baker S.C."/>
            <person name="Pink R."/>
            <person name="Carter D.R."/>
            <person name="Collins A."/>
            <person name="Tomlin J."/>
            <person name="Gibbs M."/>
            <person name="Breuker C.J."/>
        </authorList>
    </citation>
    <scope>NUCLEOTIDE SEQUENCE</scope>
    <source>
        <tissue evidence="1">Ovary</tissue>
    </source>
</reference>
<evidence type="ECO:0000313" key="1">
    <source>
        <dbReference type="EMBL" id="JAA86930.1"/>
    </source>
</evidence>
<accession>S4PHY5</accession>
<reference evidence="1" key="2">
    <citation type="submission" date="2013-05" db="EMBL/GenBank/DDBJ databases">
        <authorList>
            <person name="Carter J.-M."/>
            <person name="Baker S.C."/>
            <person name="Pink R."/>
            <person name="Carter D.R.F."/>
            <person name="Collins A."/>
            <person name="Tomlin J."/>
            <person name="Gibbs M."/>
            <person name="Breuker C.J."/>
        </authorList>
    </citation>
    <scope>NUCLEOTIDE SEQUENCE</scope>
    <source>
        <tissue evidence="1">Ovary</tissue>
    </source>
</reference>
<organism evidence="1">
    <name type="scientific">Pararge aegeria</name>
    <name type="common">speckled wood butterfly</name>
    <dbReference type="NCBI Taxonomy" id="116150"/>
    <lineage>
        <taxon>Eukaryota</taxon>
        <taxon>Metazoa</taxon>
        <taxon>Ecdysozoa</taxon>
        <taxon>Arthropoda</taxon>
        <taxon>Hexapoda</taxon>
        <taxon>Insecta</taxon>
        <taxon>Pterygota</taxon>
        <taxon>Neoptera</taxon>
        <taxon>Endopterygota</taxon>
        <taxon>Lepidoptera</taxon>
        <taxon>Glossata</taxon>
        <taxon>Ditrysia</taxon>
        <taxon>Papilionoidea</taxon>
        <taxon>Nymphalidae</taxon>
        <taxon>Satyrinae</taxon>
        <taxon>Satyrini</taxon>
        <taxon>Parargina</taxon>
        <taxon>Pararge</taxon>
    </lineage>
</organism>
<proteinExistence type="predicted"/>
<protein>
    <submittedName>
        <fullName evidence="1">Uncharacterized protein</fullName>
    </submittedName>
</protein>
<name>S4PHY5_9NEOP</name>
<dbReference type="EMBL" id="GAIX01005630">
    <property type="protein sequence ID" value="JAA86930.1"/>
    <property type="molecule type" value="Transcribed_RNA"/>
</dbReference>